<keyword evidence="5" id="KW-1278">Translocase</keyword>
<feature type="transmembrane region" description="Helical" evidence="10">
    <location>
        <begin position="167"/>
        <end position="187"/>
    </location>
</feature>
<dbReference type="GO" id="GO:0004129">
    <property type="term" value="F:cytochrome-c oxidase activity"/>
    <property type="evidence" value="ECO:0007669"/>
    <property type="project" value="UniProtKB-EC"/>
</dbReference>
<evidence type="ECO:0000256" key="2">
    <source>
        <dbReference type="ARBA" id="ARBA00010581"/>
    </source>
</evidence>
<feature type="transmembrane region" description="Helical" evidence="10">
    <location>
        <begin position="284"/>
        <end position="301"/>
    </location>
</feature>
<dbReference type="Proteomes" id="UP000295375">
    <property type="component" value="Unassembled WGS sequence"/>
</dbReference>
<evidence type="ECO:0000256" key="8">
    <source>
        <dbReference type="ARBA" id="ARBA00031400"/>
    </source>
</evidence>
<feature type="domain" description="Heme-copper oxidase subunit III family profile" evidence="11">
    <location>
        <begin position="10"/>
        <end position="303"/>
    </location>
</feature>
<dbReference type="GO" id="GO:0016020">
    <property type="term" value="C:membrane"/>
    <property type="evidence" value="ECO:0007669"/>
    <property type="project" value="UniProtKB-SubCell"/>
</dbReference>
<dbReference type="InterPro" id="IPR033945">
    <property type="entry name" value="Cyt_c_oxase_su3_dom"/>
</dbReference>
<keyword evidence="6 10" id="KW-1133">Transmembrane helix</keyword>
<protein>
    <recommendedName>
        <fullName evidence="3">cytochrome-c oxidase</fullName>
        <ecNumber evidence="3">7.1.1.9</ecNumber>
    </recommendedName>
    <alternativeName>
        <fullName evidence="8">Cytochrome aa3 subunit 3</fullName>
    </alternativeName>
    <alternativeName>
        <fullName evidence="9">Cytochrome c oxidase polypeptide III</fullName>
    </alternativeName>
</protein>
<dbReference type="PANTHER" id="PTHR11403:SF7">
    <property type="entry name" value="CYTOCHROME C OXIDASE SUBUNIT 3"/>
    <property type="match status" value="1"/>
</dbReference>
<dbReference type="Gene3D" id="1.20.120.80">
    <property type="entry name" value="Cytochrome c oxidase, subunit III, four-helix bundle"/>
    <property type="match status" value="1"/>
</dbReference>
<evidence type="ECO:0000256" key="1">
    <source>
        <dbReference type="ARBA" id="ARBA00004141"/>
    </source>
</evidence>
<gene>
    <name evidence="12" type="ORF">EV696_109133</name>
</gene>
<dbReference type="FunFam" id="1.20.120.80:FF:000003">
    <property type="entry name" value="Cytochrome c oxidase subunit 3"/>
    <property type="match status" value="1"/>
</dbReference>
<dbReference type="PANTHER" id="PTHR11403">
    <property type="entry name" value="CYTOCHROME C OXIDASE SUBUNIT III"/>
    <property type="match status" value="1"/>
</dbReference>
<dbReference type="Gene3D" id="1.10.287.70">
    <property type="match status" value="1"/>
</dbReference>
<proteinExistence type="inferred from homology"/>
<evidence type="ECO:0000259" key="11">
    <source>
        <dbReference type="PROSITE" id="PS50253"/>
    </source>
</evidence>
<dbReference type="EMBL" id="SNYM01000009">
    <property type="protein sequence ID" value="TDQ47729.1"/>
    <property type="molecule type" value="Genomic_DNA"/>
</dbReference>
<dbReference type="InterPro" id="IPR013833">
    <property type="entry name" value="Cyt_c_oxidase_su3_a-hlx"/>
</dbReference>
<evidence type="ECO:0000256" key="7">
    <source>
        <dbReference type="ARBA" id="ARBA00023136"/>
    </source>
</evidence>
<dbReference type="AlphaFoldDB" id="A0A4R6UPX8"/>
<feature type="transmembrane region" description="Helical" evidence="10">
    <location>
        <begin position="22"/>
        <end position="41"/>
    </location>
</feature>
<evidence type="ECO:0000313" key="13">
    <source>
        <dbReference type="Proteomes" id="UP000295375"/>
    </source>
</evidence>
<feature type="transmembrane region" description="Helical" evidence="10">
    <location>
        <begin position="100"/>
        <end position="121"/>
    </location>
</feature>
<sequence>MANTPSNNGEYEHYYVPEQSKLPFIGSIALGLIVFGAASTVHQNSGLYADKAGDSYGLWVLLAGIALIIGMLWTWWSNVIDESLGGLYSKQMDRSFRQGMMWFITSEVMFFAAFFGALFYIRLFVVPWLGGEGAKVSTHELLWPDFVNVWPLTLTPGGDTTTAMPPWGLPLINTIILVTSSVTLTISHHALIAGNNFKAWTWLFWTVALGAVFLYLQGVEYHHAYTEMGLTLDAGVYGSTFFMLTGFHGMHVTLGTLMLLVMLFRMAKGHFTPEKHFAFEAAAWYWHFVDVVWIGLFIFVYCL</sequence>
<evidence type="ECO:0000256" key="10">
    <source>
        <dbReference type="SAM" id="Phobius"/>
    </source>
</evidence>
<dbReference type="Pfam" id="PF00510">
    <property type="entry name" value="COX3"/>
    <property type="match status" value="1"/>
</dbReference>
<dbReference type="CDD" id="cd01665">
    <property type="entry name" value="Cyt_c_Oxidase_III"/>
    <property type="match status" value="1"/>
</dbReference>
<dbReference type="EC" id="7.1.1.9" evidence="3"/>
<organism evidence="12 13">
    <name type="scientific">Permianibacter aggregans</name>
    <dbReference type="NCBI Taxonomy" id="1510150"/>
    <lineage>
        <taxon>Bacteria</taxon>
        <taxon>Pseudomonadati</taxon>
        <taxon>Pseudomonadota</taxon>
        <taxon>Gammaproteobacteria</taxon>
        <taxon>Pseudomonadales</taxon>
        <taxon>Pseudomonadaceae</taxon>
        <taxon>Permianibacter</taxon>
    </lineage>
</organism>
<keyword evidence="13" id="KW-1185">Reference proteome</keyword>
<evidence type="ECO:0000256" key="4">
    <source>
        <dbReference type="ARBA" id="ARBA00022692"/>
    </source>
</evidence>
<evidence type="ECO:0000256" key="9">
    <source>
        <dbReference type="ARBA" id="ARBA00031625"/>
    </source>
</evidence>
<feature type="transmembrane region" description="Helical" evidence="10">
    <location>
        <begin position="236"/>
        <end position="264"/>
    </location>
</feature>
<dbReference type="PROSITE" id="PS50253">
    <property type="entry name" value="COX3"/>
    <property type="match status" value="1"/>
</dbReference>
<dbReference type="InterPro" id="IPR035973">
    <property type="entry name" value="Cyt_c_oxidase_su3-like_sf"/>
</dbReference>
<feature type="transmembrane region" description="Helical" evidence="10">
    <location>
        <begin position="56"/>
        <end position="79"/>
    </location>
</feature>
<dbReference type="InterPro" id="IPR000298">
    <property type="entry name" value="Cyt_c_oxidase-like_su3"/>
</dbReference>
<keyword evidence="4 10" id="KW-0812">Transmembrane</keyword>
<name>A0A4R6UPX8_9GAMM</name>
<evidence type="ECO:0000256" key="6">
    <source>
        <dbReference type="ARBA" id="ARBA00022989"/>
    </source>
</evidence>
<dbReference type="OrthoDB" id="9810850at2"/>
<reference evidence="12 13" key="1">
    <citation type="submission" date="2019-03" db="EMBL/GenBank/DDBJ databases">
        <title>Genomic Encyclopedia of Type Strains, Phase IV (KMG-IV): sequencing the most valuable type-strain genomes for metagenomic binning, comparative biology and taxonomic classification.</title>
        <authorList>
            <person name="Goeker M."/>
        </authorList>
    </citation>
    <scope>NUCLEOTIDE SEQUENCE [LARGE SCALE GENOMIC DNA]</scope>
    <source>
        <strain evidence="12 13">DSM 103792</strain>
    </source>
</reference>
<evidence type="ECO:0000313" key="12">
    <source>
        <dbReference type="EMBL" id="TDQ47729.1"/>
    </source>
</evidence>
<evidence type="ECO:0000256" key="3">
    <source>
        <dbReference type="ARBA" id="ARBA00012949"/>
    </source>
</evidence>
<keyword evidence="7 10" id="KW-0472">Membrane</keyword>
<evidence type="ECO:0000256" key="5">
    <source>
        <dbReference type="ARBA" id="ARBA00022967"/>
    </source>
</evidence>
<dbReference type="GO" id="GO:0019646">
    <property type="term" value="P:aerobic electron transport chain"/>
    <property type="evidence" value="ECO:0007669"/>
    <property type="project" value="InterPro"/>
</dbReference>
<comment type="subcellular location">
    <subcellularLocation>
        <location evidence="1">Membrane</location>
        <topology evidence="1">Multi-pass membrane protein</topology>
    </subcellularLocation>
</comment>
<dbReference type="SUPFAM" id="SSF81452">
    <property type="entry name" value="Cytochrome c oxidase subunit III-like"/>
    <property type="match status" value="1"/>
</dbReference>
<comment type="caution">
    <text evidence="12">The sequence shown here is derived from an EMBL/GenBank/DDBJ whole genome shotgun (WGS) entry which is preliminary data.</text>
</comment>
<dbReference type="RefSeq" id="WP_133590978.1">
    <property type="nucleotide sequence ID" value="NZ_CP037953.1"/>
</dbReference>
<accession>A0A4R6UPX8</accession>
<comment type="similarity">
    <text evidence="2">Belongs to the cytochrome c oxidase subunit 3 family.</text>
</comment>
<dbReference type="InterPro" id="IPR024791">
    <property type="entry name" value="Cyt_c/ubiquinol_Oxase_su3"/>
</dbReference>
<feature type="transmembrane region" description="Helical" evidence="10">
    <location>
        <begin position="199"/>
        <end position="216"/>
    </location>
</feature>